<feature type="binding site" evidence="12">
    <location>
        <begin position="7"/>
        <end position="10"/>
    </location>
    <ligand>
        <name>ATP</name>
        <dbReference type="ChEBI" id="CHEBI:30616"/>
    </ligand>
</feature>
<dbReference type="CDD" id="cd04913">
    <property type="entry name" value="ACT_AKii-LysC-BS-like_1"/>
    <property type="match status" value="1"/>
</dbReference>
<keyword evidence="8 13" id="KW-0418">Kinase</keyword>
<evidence type="ECO:0000313" key="16">
    <source>
        <dbReference type="EMBL" id="VUZ83863.1"/>
    </source>
</evidence>
<dbReference type="NCBIfam" id="NF005154">
    <property type="entry name" value="PRK06635.1-2"/>
    <property type="match status" value="1"/>
</dbReference>
<comment type="catalytic activity">
    <reaction evidence="11 13">
        <text>L-aspartate + ATP = 4-phospho-L-aspartate + ADP</text>
        <dbReference type="Rhea" id="RHEA:23776"/>
        <dbReference type="ChEBI" id="CHEBI:29991"/>
        <dbReference type="ChEBI" id="CHEBI:30616"/>
        <dbReference type="ChEBI" id="CHEBI:57535"/>
        <dbReference type="ChEBI" id="CHEBI:456216"/>
        <dbReference type="EC" id="2.7.2.4"/>
    </reaction>
</comment>
<dbReference type="InterPro" id="IPR036393">
    <property type="entry name" value="AceGlu_kinase-like_sf"/>
</dbReference>
<dbReference type="PANTHER" id="PTHR21499">
    <property type="entry name" value="ASPARTATE KINASE"/>
    <property type="match status" value="1"/>
</dbReference>
<comment type="pathway">
    <text evidence="3 14">Amino-acid biosynthesis; L-threonine biosynthesis; L-threonine from L-aspartate: step 1/5.</text>
</comment>
<dbReference type="EMBL" id="CABIKM010000003">
    <property type="protein sequence ID" value="VUZ83863.1"/>
    <property type="molecule type" value="Genomic_DNA"/>
</dbReference>
<keyword evidence="7 12" id="KW-0547">Nucleotide-binding</keyword>
<keyword evidence="9 12" id="KW-0067">ATP-binding</keyword>
<feature type="binding site" evidence="12">
    <location>
        <position position="179"/>
    </location>
    <ligand>
        <name>ATP</name>
        <dbReference type="ChEBI" id="CHEBI:30616"/>
    </ligand>
</feature>
<dbReference type="GO" id="GO:0009089">
    <property type="term" value="P:lysine biosynthetic process via diaminopimelate"/>
    <property type="evidence" value="ECO:0007669"/>
    <property type="project" value="UniProtKB-UniPathway"/>
</dbReference>
<dbReference type="GO" id="GO:0004072">
    <property type="term" value="F:aspartate kinase activity"/>
    <property type="evidence" value="ECO:0007669"/>
    <property type="project" value="UniProtKB-EC"/>
</dbReference>
<evidence type="ECO:0000313" key="17">
    <source>
        <dbReference type="Proteomes" id="UP000334340"/>
    </source>
</evidence>
<dbReference type="CDD" id="cd04923">
    <property type="entry name" value="ACT_AK-LysC-DapG-like_2"/>
    <property type="match status" value="1"/>
</dbReference>
<evidence type="ECO:0000256" key="10">
    <source>
        <dbReference type="ARBA" id="ARBA00023154"/>
    </source>
</evidence>
<dbReference type="SUPFAM" id="SSF53633">
    <property type="entry name" value="Carbamate kinase-like"/>
    <property type="match status" value="1"/>
</dbReference>
<comment type="pathway">
    <text evidence="1 14">Amino-acid biosynthesis; L-lysine biosynthesis via DAP pathway; (S)-tetrahydrodipicolinate from L-aspartate: step 1/4.</text>
</comment>
<evidence type="ECO:0000256" key="8">
    <source>
        <dbReference type="ARBA" id="ARBA00022777"/>
    </source>
</evidence>
<reference evidence="16 17" key="1">
    <citation type="submission" date="2019-07" db="EMBL/GenBank/DDBJ databases">
        <authorList>
            <person name="Cremers G."/>
        </authorList>
    </citation>
    <scope>NUCLEOTIDE SEQUENCE [LARGE SCALE GENOMIC DNA]</scope>
</reference>
<dbReference type="Pfam" id="PF00696">
    <property type="entry name" value="AA_kinase"/>
    <property type="match status" value="1"/>
</dbReference>
<sequence length="412" mass="44166">MPLIVQKYGGSSVADVERIKNVARRVVDAKDHGNDLVVVVSAMAGDTDRLLGLAAKISDAPNERELDVIVATGEQISIGLLSLAIQQLGHKARSFTGAQVRIQTDTAHTKARIVSVEVDRAQQALQEGAIVIVAGFQGVTAEEDVTTLGRGGSDLTAVAMAAALKADVCEIYTDVEGVYTADPNIVPEARKLEKISYDEMLELASLGAKVLQARSVEYAKNYTVPVHVRSSFNANQGTLVVQEDAEMERVVVSGIAYDRNEAKITVLRVADRPGIAAKLFGRVAEANIVVDMIVQNISQDGTTDISFTVPKSDFSKAMSLVNGVAKEIGAQQVMGDDRIAKVSIVGVGMRTHSGVAAQMFETLSRENINILMISTSEIKVSCVIDAKYGELAVRILHEAFGLAERRVVEEYA</sequence>
<dbReference type="InterPro" id="IPR005260">
    <property type="entry name" value="Asp_kin_monofn"/>
</dbReference>
<organism evidence="16 17">
    <name type="scientific">Candidatus Methylomirabilis lanthanidiphila</name>
    <dbReference type="NCBI Taxonomy" id="2211376"/>
    <lineage>
        <taxon>Bacteria</taxon>
        <taxon>Candidatus Methylomirabilota</taxon>
        <taxon>Candidatus Methylomirabilia</taxon>
        <taxon>Candidatus Methylomirabilales</taxon>
        <taxon>Candidatus Methylomirabilaceae</taxon>
        <taxon>Candidatus Methylomirabilis</taxon>
    </lineage>
</organism>
<dbReference type="SUPFAM" id="SSF55021">
    <property type="entry name" value="ACT-like"/>
    <property type="match status" value="2"/>
</dbReference>
<dbReference type="InterPro" id="IPR045865">
    <property type="entry name" value="ACT-like_dom_sf"/>
</dbReference>
<dbReference type="UniPathway" id="UPA00034">
    <property type="reaction ID" value="UER00015"/>
</dbReference>
<keyword evidence="5 14" id="KW-0028">Amino-acid biosynthesis</keyword>
<dbReference type="InterPro" id="IPR002912">
    <property type="entry name" value="ACT_dom"/>
</dbReference>
<evidence type="ECO:0000256" key="1">
    <source>
        <dbReference type="ARBA" id="ARBA00004766"/>
    </source>
</evidence>
<feature type="binding site" evidence="12">
    <location>
        <position position="74"/>
    </location>
    <ligand>
        <name>substrate</name>
    </ligand>
</feature>
<dbReference type="EC" id="2.7.2.4" evidence="13"/>
<evidence type="ECO:0000256" key="13">
    <source>
        <dbReference type="RuleBase" id="RU003448"/>
    </source>
</evidence>
<dbReference type="PIRSF" id="PIRSF000726">
    <property type="entry name" value="Asp_kin"/>
    <property type="match status" value="1"/>
</dbReference>
<evidence type="ECO:0000256" key="2">
    <source>
        <dbReference type="ARBA" id="ARBA00004986"/>
    </source>
</evidence>
<dbReference type="PROSITE" id="PS51671">
    <property type="entry name" value="ACT"/>
    <property type="match status" value="1"/>
</dbReference>
<dbReference type="NCBIfam" id="NF005155">
    <property type="entry name" value="PRK06635.1-4"/>
    <property type="match status" value="1"/>
</dbReference>
<comment type="similarity">
    <text evidence="4 13">Belongs to the aspartokinase family.</text>
</comment>
<keyword evidence="10" id="KW-0457">Lysine biosynthesis</keyword>
<comment type="pathway">
    <text evidence="2 14">Amino-acid biosynthesis; L-methionine biosynthesis via de novo pathway; L-homoserine from L-aspartate: step 1/3.</text>
</comment>
<dbReference type="GO" id="GO:0009090">
    <property type="term" value="P:homoserine biosynthetic process"/>
    <property type="evidence" value="ECO:0007669"/>
    <property type="project" value="TreeGrafter"/>
</dbReference>
<evidence type="ECO:0000256" key="6">
    <source>
        <dbReference type="ARBA" id="ARBA00022679"/>
    </source>
</evidence>
<dbReference type="GO" id="GO:0005524">
    <property type="term" value="F:ATP binding"/>
    <property type="evidence" value="ECO:0007669"/>
    <property type="project" value="UniProtKB-KW"/>
</dbReference>
<evidence type="ECO:0000256" key="5">
    <source>
        <dbReference type="ARBA" id="ARBA00022605"/>
    </source>
</evidence>
<dbReference type="InterPro" id="IPR001341">
    <property type="entry name" value="Asp_kinase"/>
</dbReference>
<proteinExistence type="inferred from homology"/>
<dbReference type="PANTHER" id="PTHR21499:SF3">
    <property type="entry name" value="ASPARTOKINASE"/>
    <property type="match status" value="1"/>
</dbReference>
<dbReference type="FunFam" id="3.30.2130.10:FF:000002">
    <property type="entry name" value="Aspartokinase"/>
    <property type="match status" value="1"/>
</dbReference>
<evidence type="ECO:0000256" key="14">
    <source>
        <dbReference type="RuleBase" id="RU004249"/>
    </source>
</evidence>
<evidence type="ECO:0000256" key="9">
    <source>
        <dbReference type="ARBA" id="ARBA00022840"/>
    </source>
</evidence>
<dbReference type="InterPro" id="IPR054352">
    <property type="entry name" value="ACT_Aspartokinase"/>
</dbReference>
<dbReference type="NCBIfam" id="TIGR00657">
    <property type="entry name" value="asp_kinases"/>
    <property type="match status" value="1"/>
</dbReference>
<dbReference type="GO" id="GO:0009088">
    <property type="term" value="P:threonine biosynthetic process"/>
    <property type="evidence" value="ECO:0007669"/>
    <property type="project" value="UniProtKB-UniPathway"/>
</dbReference>
<dbReference type="Proteomes" id="UP000334340">
    <property type="component" value="Unassembled WGS sequence"/>
</dbReference>
<feature type="binding site" evidence="12">
    <location>
        <begin position="209"/>
        <end position="210"/>
    </location>
    <ligand>
        <name>ATP</name>
        <dbReference type="ChEBI" id="CHEBI:30616"/>
    </ligand>
</feature>
<dbReference type="GO" id="GO:0005829">
    <property type="term" value="C:cytosol"/>
    <property type="evidence" value="ECO:0007669"/>
    <property type="project" value="TreeGrafter"/>
</dbReference>
<dbReference type="UniPathway" id="UPA00051">
    <property type="reaction ID" value="UER00462"/>
</dbReference>
<evidence type="ECO:0000256" key="3">
    <source>
        <dbReference type="ARBA" id="ARBA00005139"/>
    </source>
</evidence>
<dbReference type="UniPathway" id="UPA00050">
    <property type="reaction ID" value="UER00461"/>
</dbReference>
<dbReference type="Gene3D" id="3.30.2130.10">
    <property type="entry name" value="VC0802-like"/>
    <property type="match status" value="1"/>
</dbReference>
<dbReference type="InterPro" id="IPR001048">
    <property type="entry name" value="Asp/Glu/Uridylate_kinase"/>
</dbReference>
<dbReference type="InterPro" id="IPR018042">
    <property type="entry name" value="Aspartate_kinase_CS"/>
</dbReference>
<evidence type="ECO:0000256" key="7">
    <source>
        <dbReference type="ARBA" id="ARBA00022741"/>
    </source>
</evidence>
<dbReference type="NCBIfam" id="TIGR00656">
    <property type="entry name" value="asp_kin_monofn"/>
    <property type="match status" value="1"/>
</dbReference>
<evidence type="ECO:0000256" key="12">
    <source>
        <dbReference type="PIRSR" id="PIRSR000726-1"/>
    </source>
</evidence>
<dbReference type="FunFam" id="3.40.1160.10:FF:000002">
    <property type="entry name" value="Aspartokinase"/>
    <property type="match status" value="1"/>
</dbReference>
<evidence type="ECO:0000256" key="11">
    <source>
        <dbReference type="ARBA" id="ARBA00047872"/>
    </source>
</evidence>
<evidence type="ECO:0000256" key="4">
    <source>
        <dbReference type="ARBA" id="ARBA00010122"/>
    </source>
</evidence>
<dbReference type="InterPro" id="IPR041740">
    <property type="entry name" value="AKii-LysC-BS"/>
</dbReference>
<dbReference type="CDD" id="cd04261">
    <property type="entry name" value="AAK_AKii-LysC-BS"/>
    <property type="match status" value="1"/>
</dbReference>
<keyword evidence="17" id="KW-1185">Reference proteome</keyword>
<dbReference type="Gene3D" id="3.40.1160.10">
    <property type="entry name" value="Acetylglutamate kinase-like"/>
    <property type="match status" value="1"/>
</dbReference>
<dbReference type="AlphaFoldDB" id="A0A564ZFC9"/>
<dbReference type="PROSITE" id="PS00324">
    <property type="entry name" value="ASPARTOKINASE"/>
    <property type="match status" value="1"/>
</dbReference>
<keyword evidence="6 13" id="KW-0808">Transferase</keyword>
<feature type="domain" description="ACT" evidence="15">
    <location>
        <begin position="264"/>
        <end position="347"/>
    </location>
</feature>
<feature type="binding site" evidence="12">
    <location>
        <begin position="173"/>
        <end position="174"/>
    </location>
    <ligand>
        <name>ATP</name>
        <dbReference type="ChEBI" id="CHEBI:30616"/>
    </ligand>
</feature>
<accession>A0A564ZFC9</accession>
<feature type="binding site" evidence="12">
    <location>
        <position position="47"/>
    </location>
    <ligand>
        <name>substrate</name>
    </ligand>
</feature>
<name>A0A564ZFC9_9BACT</name>
<protein>
    <recommendedName>
        <fullName evidence="13">Aspartokinase</fullName>
        <ecNumber evidence="13">2.7.2.4</ecNumber>
    </recommendedName>
</protein>
<dbReference type="Pfam" id="PF22468">
    <property type="entry name" value="ACT_9"/>
    <property type="match status" value="2"/>
</dbReference>
<gene>
    <name evidence="16" type="ORF">MELA_00221</name>
</gene>
<evidence type="ECO:0000259" key="15">
    <source>
        <dbReference type="PROSITE" id="PS51671"/>
    </source>
</evidence>